<keyword evidence="6" id="KW-0511">Multifunctional enzyme</keyword>
<protein>
    <submittedName>
        <fullName evidence="9">Bifunctional [glutamate--ammonia ligase]-adenylyl-L-tyrosine phosphorylase/[glutamate--ammonia-ligase] adenylyltransferase</fullName>
    </submittedName>
</protein>
<evidence type="ECO:0000256" key="6">
    <source>
        <dbReference type="ARBA" id="ARBA00023268"/>
    </source>
</evidence>
<evidence type="ECO:0000256" key="5">
    <source>
        <dbReference type="ARBA" id="ARBA00022842"/>
    </source>
</evidence>
<dbReference type="PANTHER" id="PTHR30621:SF0">
    <property type="entry name" value="BIFUNCTIONAL GLUTAMINE SYNTHETASE ADENYLYLTRANSFERASE_ADENYLYL-REMOVING ENZYME"/>
    <property type="match status" value="1"/>
</dbReference>
<dbReference type="RefSeq" id="WP_095997203.1">
    <property type="nucleotide sequence ID" value="NZ_NSLI01000002.1"/>
</dbReference>
<dbReference type="Proteomes" id="UP000218151">
    <property type="component" value="Unassembled WGS sequence"/>
</dbReference>
<sequence>MSPETSRVADRFRDEADLSQNSDYLSVKIGEPNQRLSDAIERARACSPFLSGLLDRERDTVDSLLAGQTVPLWLPEEEGVPPAKRLRIARRRLALSVALADLSGAYDLTAVTAALTGFADTALDLAIRTAIRERTPDAEPIGFAAIALGKQGSFELNYSSDIDPILIFDPATLPRRAREEPEDAAVRIGRRVVELLQSRDADGYVLRVDLRLRPSPEVTPIALPVNAAIHYYESQALPWERAAFIRARAAAGDLKLGQRFLRTIQPFVWRRSLDFGAVGEIRGMSHRIRDHHAQGQRLGPGYDLKRGRGGIREVEFYAQIHQLIHGGREPNLRVPATRDALAQLAEAGRIDAQEARALSDAYTLLRTIEHRVQMLEDRQTHTLPADEALDRVARLHGLESGAALLDLLRPHVEAVGRIYDGLEDERPARLPLDPVLLGEALERAGYAETDAPAQRIAAWRGGAYPALRSPAARDALEAVLPGLVEALARAPEPQGALLRLDRLLERLPSAVNTLRLLEARPALAQLLAAILSHAPPLADDLARRPALLDGLMDASAFEPVGTVEVLARAMACADGDYQAALDQIRRVVGEARFALGTQIVAGAADPLEVGEGYARVAEAAIRTIAARTVAEFERAHGRVPGGELVVLALGRMGGGLLTHASDLDLVYLFTGDFHAESDGAKPLGATLYFNRLAQRMTGALSAPTAAGPLYPVDTRLRPSGNKGPLAVSLDSFARYQREEAWTWEHMALTRARVVHGSTEARAATDAIVAQVLAGARPERDIAAEARTMRAEMAAHKPPKGPLDAKLLPGGLVDLEFAVHVLQLAHRAGFEPHLGRAVDALVGAGLLPAGTRDAHDLLTRMLVTLRLVAPDAEPPAPSTRALIARALRLPDWDAAVAEFERTRQSVAELWRDIGGEGGAG</sequence>
<keyword evidence="9" id="KW-0436">Ligase</keyword>
<dbReference type="GO" id="GO:0000820">
    <property type="term" value="P:regulation of glutamine family amino acid metabolic process"/>
    <property type="evidence" value="ECO:0007669"/>
    <property type="project" value="TreeGrafter"/>
</dbReference>
<gene>
    <name evidence="9" type="ORF">CKY28_04800</name>
</gene>
<dbReference type="CDD" id="cd05401">
    <property type="entry name" value="NT_GlnE_GlnD_like"/>
    <property type="match status" value="2"/>
</dbReference>
<dbReference type="Gene3D" id="3.30.460.10">
    <property type="entry name" value="Beta Polymerase, domain 2"/>
    <property type="match status" value="2"/>
</dbReference>
<dbReference type="Pfam" id="PF03710">
    <property type="entry name" value="GlnE"/>
    <property type="match status" value="2"/>
</dbReference>
<feature type="domain" description="Glutamate-ammonia ligase adenylyltransferase repeated" evidence="7">
    <location>
        <begin position="526"/>
        <end position="765"/>
    </location>
</feature>
<evidence type="ECO:0000259" key="8">
    <source>
        <dbReference type="Pfam" id="PF08335"/>
    </source>
</evidence>
<keyword evidence="10" id="KW-1185">Reference proteome</keyword>
<dbReference type="SUPFAM" id="SSF81301">
    <property type="entry name" value="Nucleotidyltransferase"/>
    <property type="match status" value="2"/>
</dbReference>
<dbReference type="GO" id="GO:0016874">
    <property type="term" value="F:ligase activity"/>
    <property type="evidence" value="ECO:0007669"/>
    <property type="project" value="UniProtKB-KW"/>
</dbReference>
<dbReference type="InterPro" id="IPR023057">
    <property type="entry name" value="GlnE"/>
</dbReference>
<evidence type="ECO:0000256" key="3">
    <source>
        <dbReference type="ARBA" id="ARBA00022741"/>
    </source>
</evidence>
<name>A0A2A2SI41_9SPHN</name>
<dbReference type="GO" id="GO:0008882">
    <property type="term" value="F:[glutamate-ammonia-ligase] adenylyltransferase activity"/>
    <property type="evidence" value="ECO:0007669"/>
    <property type="project" value="InterPro"/>
</dbReference>
<evidence type="ECO:0000259" key="7">
    <source>
        <dbReference type="Pfam" id="PF03710"/>
    </source>
</evidence>
<dbReference type="GO" id="GO:0005524">
    <property type="term" value="F:ATP binding"/>
    <property type="evidence" value="ECO:0007669"/>
    <property type="project" value="UniProtKB-KW"/>
</dbReference>
<dbReference type="GO" id="GO:0005829">
    <property type="term" value="C:cytosol"/>
    <property type="evidence" value="ECO:0007669"/>
    <property type="project" value="TreeGrafter"/>
</dbReference>
<evidence type="ECO:0000313" key="9">
    <source>
        <dbReference type="EMBL" id="PAX08691.1"/>
    </source>
</evidence>
<keyword evidence="1 9" id="KW-0808">Transferase</keyword>
<dbReference type="EMBL" id="NSLI01000002">
    <property type="protein sequence ID" value="PAX08691.1"/>
    <property type="molecule type" value="Genomic_DNA"/>
</dbReference>
<organism evidence="9 10">
    <name type="scientific">Sphingomonas lenta</name>
    <dbReference type="NCBI Taxonomy" id="1141887"/>
    <lineage>
        <taxon>Bacteria</taxon>
        <taxon>Pseudomonadati</taxon>
        <taxon>Pseudomonadota</taxon>
        <taxon>Alphaproteobacteria</taxon>
        <taxon>Sphingomonadales</taxon>
        <taxon>Sphingomonadaceae</taxon>
        <taxon>Sphingomonas</taxon>
    </lineage>
</organism>
<evidence type="ECO:0000256" key="2">
    <source>
        <dbReference type="ARBA" id="ARBA00022695"/>
    </source>
</evidence>
<proteinExistence type="predicted"/>
<accession>A0A2A2SI41</accession>
<dbReference type="OrthoDB" id="9759366at2"/>
<comment type="caution">
    <text evidence="9">The sequence shown here is derived from an EMBL/GenBank/DDBJ whole genome shotgun (WGS) entry which is preliminary data.</text>
</comment>
<keyword evidence="4" id="KW-0067">ATP-binding</keyword>
<reference evidence="10" key="1">
    <citation type="submission" date="2017-09" db="EMBL/GenBank/DDBJ databases">
        <authorList>
            <person name="Feng G."/>
            <person name="Zhu H."/>
        </authorList>
    </citation>
    <scope>NUCLEOTIDE SEQUENCE [LARGE SCALE GENOMIC DNA]</scope>
    <source>
        <strain evidence="10">1PNM-20</strain>
    </source>
</reference>
<dbReference type="Gene3D" id="1.20.120.1510">
    <property type="match status" value="1"/>
</dbReference>
<keyword evidence="5" id="KW-0460">Magnesium</keyword>
<evidence type="ECO:0000313" key="10">
    <source>
        <dbReference type="Proteomes" id="UP000218151"/>
    </source>
</evidence>
<keyword evidence="2 9" id="KW-0548">Nucleotidyltransferase</keyword>
<dbReference type="InterPro" id="IPR013546">
    <property type="entry name" value="PII_UdlTrfase/GS_AdlTrfase"/>
</dbReference>
<dbReference type="AlphaFoldDB" id="A0A2A2SI41"/>
<dbReference type="NCBIfam" id="NF008292">
    <property type="entry name" value="PRK11072.1"/>
    <property type="match status" value="1"/>
</dbReference>
<feature type="domain" description="PII-uridylyltransferase/Glutamine-synthetase adenylyltransferase" evidence="8">
    <location>
        <begin position="803"/>
        <end position="909"/>
    </location>
</feature>
<keyword evidence="3" id="KW-0547">Nucleotide-binding</keyword>
<feature type="domain" description="Glutamate-ammonia ligase adenylyltransferase repeated" evidence="7">
    <location>
        <begin position="83"/>
        <end position="262"/>
    </location>
</feature>
<dbReference type="InterPro" id="IPR043519">
    <property type="entry name" value="NT_sf"/>
</dbReference>
<feature type="domain" description="PII-uridylyltransferase/Glutamine-synthetase adenylyltransferase" evidence="8">
    <location>
        <begin position="284"/>
        <end position="420"/>
    </location>
</feature>
<evidence type="ECO:0000256" key="4">
    <source>
        <dbReference type="ARBA" id="ARBA00022840"/>
    </source>
</evidence>
<dbReference type="Pfam" id="PF08335">
    <property type="entry name" value="GlnD_UR_UTase"/>
    <property type="match status" value="2"/>
</dbReference>
<evidence type="ECO:0000256" key="1">
    <source>
        <dbReference type="ARBA" id="ARBA00022679"/>
    </source>
</evidence>
<dbReference type="Gene3D" id="1.20.120.330">
    <property type="entry name" value="Nucleotidyltransferases domain 2"/>
    <property type="match status" value="2"/>
</dbReference>
<dbReference type="InterPro" id="IPR005190">
    <property type="entry name" value="GlnE_rpt_dom"/>
</dbReference>
<dbReference type="SUPFAM" id="SSF81593">
    <property type="entry name" value="Nucleotidyltransferase substrate binding subunit/domain"/>
    <property type="match status" value="2"/>
</dbReference>
<dbReference type="PANTHER" id="PTHR30621">
    <property type="entry name" value="GLUTAMINE SYNTHETASE ADENYLYLTRANSFERASE"/>
    <property type="match status" value="1"/>
</dbReference>
<dbReference type="NCBIfam" id="NF010706">
    <property type="entry name" value="PRK14108.1"/>
    <property type="match status" value="1"/>
</dbReference>